<organism evidence="2 3">
    <name type="scientific">Glossina austeni</name>
    <name type="common">Savannah tsetse fly</name>
    <dbReference type="NCBI Taxonomy" id="7395"/>
    <lineage>
        <taxon>Eukaryota</taxon>
        <taxon>Metazoa</taxon>
        <taxon>Ecdysozoa</taxon>
        <taxon>Arthropoda</taxon>
        <taxon>Hexapoda</taxon>
        <taxon>Insecta</taxon>
        <taxon>Pterygota</taxon>
        <taxon>Neoptera</taxon>
        <taxon>Endopterygota</taxon>
        <taxon>Diptera</taxon>
        <taxon>Brachycera</taxon>
        <taxon>Muscomorpha</taxon>
        <taxon>Hippoboscoidea</taxon>
        <taxon>Glossinidae</taxon>
        <taxon>Glossina</taxon>
    </lineage>
</organism>
<dbReference type="GO" id="GO:0016787">
    <property type="term" value="F:hydrolase activity"/>
    <property type="evidence" value="ECO:0007669"/>
    <property type="project" value="InterPro"/>
</dbReference>
<evidence type="ECO:0000313" key="3">
    <source>
        <dbReference type="Proteomes" id="UP000078200"/>
    </source>
</evidence>
<dbReference type="GO" id="GO:0009166">
    <property type="term" value="P:nucleotide catabolic process"/>
    <property type="evidence" value="ECO:0007669"/>
    <property type="project" value="InterPro"/>
</dbReference>
<dbReference type="Proteomes" id="UP000078200">
    <property type="component" value="Unassembled WGS sequence"/>
</dbReference>
<dbReference type="PANTHER" id="PTHR11575">
    <property type="entry name" value="5'-NUCLEOTIDASE-RELATED"/>
    <property type="match status" value="1"/>
</dbReference>
<protein>
    <recommendedName>
        <fullName evidence="4">5'-Nucleotidase C-terminal domain-containing protein</fullName>
    </recommendedName>
</protein>
<keyword evidence="1" id="KW-1133">Transmembrane helix</keyword>
<dbReference type="InterPro" id="IPR006179">
    <property type="entry name" value="5_nucleotidase/apyrase"/>
</dbReference>
<dbReference type="PANTHER" id="PTHR11575:SF48">
    <property type="entry name" value="5'-NUCLEOTIDASE"/>
    <property type="match status" value="1"/>
</dbReference>
<dbReference type="STRING" id="7395.A0A1A9UKX8"/>
<keyword evidence="1" id="KW-0472">Membrane</keyword>
<keyword evidence="3" id="KW-1185">Reference proteome</keyword>
<evidence type="ECO:0000313" key="2">
    <source>
        <dbReference type="EnsemblMetazoa" id="GAUT007870-PA"/>
    </source>
</evidence>
<dbReference type="SUPFAM" id="SSF56300">
    <property type="entry name" value="Metallo-dependent phosphatases"/>
    <property type="match status" value="1"/>
</dbReference>
<dbReference type="InterPro" id="IPR029052">
    <property type="entry name" value="Metallo-depent_PP-like"/>
</dbReference>
<dbReference type="VEuPathDB" id="VectorBase:GAUT007870"/>
<dbReference type="EnsemblMetazoa" id="GAUT007870-RA">
    <property type="protein sequence ID" value="GAUT007870-PA"/>
    <property type="gene ID" value="GAUT007870"/>
</dbReference>
<proteinExistence type="predicted"/>
<keyword evidence="1" id="KW-0812">Transmembrane</keyword>
<accession>A0A1A9UKX8</accession>
<dbReference type="AlphaFoldDB" id="A0A1A9UKX8"/>
<dbReference type="Gene3D" id="3.60.21.10">
    <property type="match status" value="1"/>
</dbReference>
<feature type="transmembrane region" description="Helical" evidence="1">
    <location>
        <begin position="147"/>
        <end position="171"/>
    </location>
</feature>
<reference evidence="2" key="1">
    <citation type="submission" date="2020-05" db="UniProtKB">
        <authorList>
            <consortium name="EnsemblMetazoa"/>
        </authorList>
    </citation>
    <scope>IDENTIFICATION</scope>
    <source>
        <strain evidence="2">TTRI</strain>
    </source>
</reference>
<evidence type="ECO:0008006" key="4">
    <source>
        <dbReference type="Google" id="ProtNLM"/>
    </source>
</evidence>
<name>A0A1A9UKX8_GLOAU</name>
<evidence type="ECO:0000256" key="1">
    <source>
        <dbReference type="SAM" id="Phobius"/>
    </source>
</evidence>
<sequence>MQPETLNISPNLGIKFAADLRNEGCEIIIALTHMRTPNDINLAENCPDIDLILGGHVYEIKEVNGVKIIKSGTDFRQFSKITLLPKRNDKGKIAVDVTSELAKYSALIEVKMTEILGTFTVELDGRFAAVRTQETNLGLGEDSSPKLGLTIFTIVTFFSTIILGNSALYVLNTNTYFLAAYCYRSLEMIDILLGCAIVLPNFFCDSDLDSIFNDFEEQMQKNFLGI</sequence>